<gene>
    <name evidence="2" type="ORF">AB675_2423</name>
</gene>
<feature type="coiled-coil region" evidence="1">
    <location>
        <begin position="54"/>
        <end position="101"/>
    </location>
</feature>
<keyword evidence="3" id="KW-1185">Reference proteome</keyword>
<evidence type="ECO:0000256" key="1">
    <source>
        <dbReference type="SAM" id="Coils"/>
    </source>
</evidence>
<dbReference type="GeneID" id="28734276"/>
<reference evidence="2 3" key="1">
    <citation type="submission" date="2015-06" db="EMBL/GenBank/DDBJ databases">
        <title>Draft genome of the ant-associated black yeast Phialophora attae CBS 131958.</title>
        <authorList>
            <person name="Moreno L.F."/>
            <person name="Stielow B.J."/>
            <person name="de Hoog S."/>
            <person name="Vicente V.A."/>
            <person name="Weiss V.A."/>
            <person name="de Vries M."/>
            <person name="Cruz L.M."/>
            <person name="Souza E.M."/>
        </authorList>
    </citation>
    <scope>NUCLEOTIDE SEQUENCE [LARGE SCALE GENOMIC DNA]</scope>
    <source>
        <strain evidence="2 3">CBS 131958</strain>
    </source>
</reference>
<dbReference type="RefSeq" id="XP_018005085.1">
    <property type="nucleotide sequence ID" value="XM_018142396.1"/>
</dbReference>
<name>A0A0N1HAR0_9EURO</name>
<organism evidence="2 3">
    <name type="scientific">Cyphellophora attinorum</name>
    <dbReference type="NCBI Taxonomy" id="1664694"/>
    <lineage>
        <taxon>Eukaryota</taxon>
        <taxon>Fungi</taxon>
        <taxon>Dikarya</taxon>
        <taxon>Ascomycota</taxon>
        <taxon>Pezizomycotina</taxon>
        <taxon>Eurotiomycetes</taxon>
        <taxon>Chaetothyriomycetidae</taxon>
        <taxon>Chaetothyriales</taxon>
        <taxon>Cyphellophoraceae</taxon>
        <taxon>Cyphellophora</taxon>
    </lineage>
</organism>
<dbReference type="VEuPathDB" id="FungiDB:AB675_2423"/>
<evidence type="ECO:0000313" key="2">
    <source>
        <dbReference type="EMBL" id="KPI45122.1"/>
    </source>
</evidence>
<evidence type="ECO:0000313" key="3">
    <source>
        <dbReference type="Proteomes" id="UP000038010"/>
    </source>
</evidence>
<dbReference type="Proteomes" id="UP000038010">
    <property type="component" value="Unassembled WGS sequence"/>
</dbReference>
<dbReference type="AlphaFoldDB" id="A0A0N1HAR0"/>
<protein>
    <submittedName>
        <fullName evidence="2">Uncharacterized protein</fullName>
    </submittedName>
</protein>
<proteinExistence type="predicted"/>
<comment type="caution">
    <text evidence="2">The sequence shown here is derived from an EMBL/GenBank/DDBJ whole genome shotgun (WGS) entry which is preliminary data.</text>
</comment>
<sequence>MAIFRKLKQRLASVRGTVSQTVRSQQDKRTSEDRLDVVEANRSAHEQLVNDQCLKATRDDLEALEARKNRIERLESGCKRLEEMIARKKELIARQEEISAAKDPYVAAADESDSLLHELADKLEIAEHLASNDGHTDVVIDEAVAIMRDGESEGYDSISIEDLEKALWDDLERIRGRVFELKAFIDSGRSIWNPADRHQLT</sequence>
<dbReference type="EMBL" id="LFJN01000002">
    <property type="protein sequence ID" value="KPI45122.1"/>
    <property type="molecule type" value="Genomic_DNA"/>
</dbReference>
<accession>A0A0N1HAR0</accession>
<keyword evidence="1" id="KW-0175">Coiled coil</keyword>